<dbReference type="InterPro" id="IPR051628">
    <property type="entry name" value="LUBAC_E3_Ligases"/>
</dbReference>
<dbReference type="GO" id="GO:0000151">
    <property type="term" value="C:ubiquitin ligase complex"/>
    <property type="evidence" value="ECO:0007669"/>
    <property type="project" value="TreeGrafter"/>
</dbReference>
<dbReference type="SUPFAM" id="SSF57850">
    <property type="entry name" value="RING/U-box"/>
    <property type="match status" value="1"/>
</dbReference>
<keyword evidence="5" id="KW-0862">Zinc</keyword>
<dbReference type="GO" id="GO:0097039">
    <property type="term" value="P:protein linear polyubiquitination"/>
    <property type="evidence" value="ECO:0007669"/>
    <property type="project" value="TreeGrafter"/>
</dbReference>
<dbReference type="EMBL" id="JADGKB010000064">
    <property type="protein sequence ID" value="KAJ3255563.1"/>
    <property type="molecule type" value="Genomic_DNA"/>
</dbReference>
<organism evidence="6 7">
    <name type="scientific">Boothiomyces macroporosus</name>
    <dbReference type="NCBI Taxonomy" id="261099"/>
    <lineage>
        <taxon>Eukaryota</taxon>
        <taxon>Fungi</taxon>
        <taxon>Fungi incertae sedis</taxon>
        <taxon>Chytridiomycota</taxon>
        <taxon>Chytridiomycota incertae sedis</taxon>
        <taxon>Chytridiomycetes</taxon>
        <taxon>Rhizophydiales</taxon>
        <taxon>Terramycetaceae</taxon>
        <taxon>Boothiomyces</taxon>
    </lineage>
</organism>
<comment type="pathway">
    <text evidence="1">Protein modification; protein ubiquitination.</text>
</comment>
<evidence type="ECO:0000256" key="5">
    <source>
        <dbReference type="ARBA" id="ARBA00022833"/>
    </source>
</evidence>
<evidence type="ECO:0000256" key="4">
    <source>
        <dbReference type="ARBA" id="ARBA00022786"/>
    </source>
</evidence>
<dbReference type="PANTHER" id="PTHR22770">
    <property type="entry name" value="UBIQUITIN CONJUGATING ENZYME 7 INTERACTING PROTEIN-RELATED"/>
    <property type="match status" value="1"/>
</dbReference>
<dbReference type="AlphaFoldDB" id="A0AAD5Y4T5"/>
<keyword evidence="3" id="KW-0863">Zinc-finger</keyword>
<dbReference type="GO" id="GO:0004842">
    <property type="term" value="F:ubiquitin-protein transferase activity"/>
    <property type="evidence" value="ECO:0007669"/>
    <property type="project" value="TreeGrafter"/>
</dbReference>
<keyword evidence="7" id="KW-1185">Reference proteome</keyword>
<comment type="caution">
    <text evidence="6">The sequence shown here is derived from an EMBL/GenBank/DDBJ whole genome shotgun (WGS) entry which is preliminary data.</text>
</comment>
<accession>A0AAD5Y4T5</accession>
<reference evidence="6" key="1">
    <citation type="submission" date="2020-05" db="EMBL/GenBank/DDBJ databases">
        <title>Phylogenomic resolution of chytrid fungi.</title>
        <authorList>
            <person name="Stajich J.E."/>
            <person name="Amses K."/>
            <person name="Simmons R."/>
            <person name="Seto K."/>
            <person name="Myers J."/>
            <person name="Bonds A."/>
            <person name="Quandt C.A."/>
            <person name="Barry K."/>
            <person name="Liu P."/>
            <person name="Grigoriev I."/>
            <person name="Longcore J.E."/>
            <person name="James T.Y."/>
        </authorList>
    </citation>
    <scope>NUCLEOTIDE SEQUENCE</scope>
    <source>
        <strain evidence="6">PLAUS21</strain>
    </source>
</reference>
<protein>
    <recommendedName>
        <fullName evidence="8">RING-type domain-containing protein</fullName>
    </recommendedName>
</protein>
<dbReference type="InterPro" id="IPR013083">
    <property type="entry name" value="Znf_RING/FYVE/PHD"/>
</dbReference>
<evidence type="ECO:0000256" key="2">
    <source>
        <dbReference type="ARBA" id="ARBA00022723"/>
    </source>
</evidence>
<keyword evidence="4" id="KW-0833">Ubl conjugation pathway</keyword>
<dbReference type="GO" id="GO:0008270">
    <property type="term" value="F:zinc ion binding"/>
    <property type="evidence" value="ECO:0007669"/>
    <property type="project" value="UniProtKB-KW"/>
</dbReference>
<evidence type="ECO:0000256" key="3">
    <source>
        <dbReference type="ARBA" id="ARBA00022771"/>
    </source>
</evidence>
<name>A0AAD5Y4T5_9FUNG</name>
<evidence type="ECO:0000256" key="1">
    <source>
        <dbReference type="ARBA" id="ARBA00004906"/>
    </source>
</evidence>
<dbReference type="PANTHER" id="PTHR22770:SF13">
    <property type="entry name" value="RING-TYPE DOMAIN-CONTAINING PROTEIN"/>
    <property type="match status" value="1"/>
</dbReference>
<dbReference type="GO" id="GO:0043130">
    <property type="term" value="F:ubiquitin binding"/>
    <property type="evidence" value="ECO:0007669"/>
    <property type="project" value="TreeGrafter"/>
</dbReference>
<evidence type="ECO:0008006" key="8">
    <source>
        <dbReference type="Google" id="ProtNLM"/>
    </source>
</evidence>
<dbReference type="Gene3D" id="3.30.40.10">
    <property type="entry name" value="Zinc/RING finger domain, C3HC4 (zinc finger)"/>
    <property type="match status" value="1"/>
</dbReference>
<dbReference type="GO" id="GO:0043161">
    <property type="term" value="P:proteasome-mediated ubiquitin-dependent protein catabolic process"/>
    <property type="evidence" value="ECO:0007669"/>
    <property type="project" value="TreeGrafter"/>
</dbReference>
<sequence length="230" mass="25757">MEAEIIEIHPSLFKKRKRNELVVEKPESELEVEMPENKLAVEIPSSPEYWNTMDNEIIVIQSSDDENESNCLICFEDLPGYSCPKHSLCKGCFSQYISTELDKPLAVLANSKGKIKCPKPDCNSYYSSKQITGGGMIDKYIQIVYKLGEMEGVNSAPALQIDSLRTRLEEALNLTCPWCRAVFVDYDGCDAVICSKSKASVAQANKDKPAIGMLDWGGKELGKKEFHENF</sequence>
<dbReference type="Proteomes" id="UP001210925">
    <property type="component" value="Unassembled WGS sequence"/>
</dbReference>
<proteinExistence type="predicted"/>
<gene>
    <name evidence="6" type="ORF">HK103_006199</name>
</gene>
<keyword evidence="2" id="KW-0479">Metal-binding</keyword>
<evidence type="ECO:0000313" key="7">
    <source>
        <dbReference type="Proteomes" id="UP001210925"/>
    </source>
</evidence>
<evidence type="ECO:0000313" key="6">
    <source>
        <dbReference type="EMBL" id="KAJ3255563.1"/>
    </source>
</evidence>